<dbReference type="RefSeq" id="WP_095894810.1">
    <property type="nucleotide sequence ID" value="NZ_CP022387.1"/>
</dbReference>
<evidence type="ECO:0000259" key="3">
    <source>
        <dbReference type="Pfam" id="PF13505"/>
    </source>
</evidence>
<dbReference type="AlphaFoldDB" id="A0A250FTP9"/>
<dbReference type="InterPro" id="IPR027385">
    <property type="entry name" value="Beta-barrel_OMP"/>
</dbReference>
<sequence length="212" mass="23023">MKNFIIAVTVAIATIFTTQAQEVKFGARTGLNISTVSFKGSETEAGHSYNVDVETGFKTGFHVGAFAELGLSDQLFIEAGLAYSQQGATLKSMTGTFGSRTIKQDFDKDSYITLGLINLPVWLKYDIAGFRPKAGLNIGYLVNASSKIGGEKRSEKINDNNFDFGLGIGLEYNLPMGVFFDANFNFGVTNLAQEKGSTVKNRTFQIGVGYKF</sequence>
<reference evidence="4" key="2">
    <citation type="journal article" date="2017" name="Genome Announc.">
        <title>Twelve Complete Reference Genomes of Clinical Isolates in the Capnocytophaga Genus.</title>
        <authorList>
            <person name="Villarma A."/>
            <person name="Gulvik C.A."/>
            <person name="Rowe L.A."/>
            <person name="Sheth M."/>
            <person name="Juieng P."/>
            <person name="Nicholson A.C."/>
            <person name="Loparev V.N."/>
            <person name="McQuiston J.R."/>
        </authorList>
    </citation>
    <scope>NUCLEOTIDE SEQUENCE</scope>
    <source>
        <strain evidence="4">H2177</strain>
    </source>
</reference>
<dbReference type="EMBL" id="JBJGWJ010000001">
    <property type="protein sequence ID" value="MFK8292421.1"/>
    <property type="molecule type" value="Genomic_DNA"/>
</dbReference>
<dbReference type="Proteomes" id="UP000217348">
    <property type="component" value="Chromosome"/>
</dbReference>
<dbReference type="Gene3D" id="2.40.160.20">
    <property type="match status" value="1"/>
</dbReference>
<evidence type="ECO:0000313" key="7">
    <source>
        <dbReference type="Proteomes" id="UP001622370"/>
    </source>
</evidence>
<dbReference type="PROSITE" id="PS00695">
    <property type="entry name" value="ENT_VIR_OMP_2"/>
    <property type="match status" value="1"/>
</dbReference>
<dbReference type="SUPFAM" id="SSF56925">
    <property type="entry name" value="OMPA-like"/>
    <property type="match status" value="1"/>
</dbReference>
<name>A0A250FTP9_9FLAO</name>
<dbReference type="OrthoDB" id="947434at2"/>
<evidence type="ECO:0000256" key="2">
    <source>
        <dbReference type="SAM" id="SignalP"/>
    </source>
</evidence>
<evidence type="ECO:0000313" key="6">
    <source>
        <dbReference type="Proteomes" id="UP000217348"/>
    </source>
</evidence>
<dbReference type="GO" id="GO:0044384">
    <property type="term" value="C:host outer membrane"/>
    <property type="evidence" value="ECO:0007669"/>
    <property type="project" value="InterPro"/>
</dbReference>
<dbReference type="Pfam" id="PF13505">
    <property type="entry name" value="OMP_b-brl"/>
    <property type="match status" value="1"/>
</dbReference>
<reference evidence="5" key="4">
    <citation type="submission" date="2024-10" db="EMBL/GenBank/DDBJ databases">
        <authorList>
            <person name="Bergman P."/>
            <person name="Andersson A.F."/>
            <person name="Zangenah S."/>
            <person name="Abbasi N."/>
        </authorList>
    </citation>
    <scope>NUCLEOTIDE SEQUENCE</scope>
    <source>
        <strain evidence="5">W5</strain>
    </source>
</reference>
<protein>
    <submittedName>
        <fullName evidence="5">Porin family protein</fullName>
    </submittedName>
</protein>
<accession>A0A250FTP9</accession>
<dbReference type="KEGG" id="csto:CGC58_01530"/>
<proteinExistence type="predicted"/>
<evidence type="ECO:0000313" key="4">
    <source>
        <dbReference type="EMBL" id="ATA88532.1"/>
    </source>
</evidence>
<evidence type="ECO:0000256" key="1">
    <source>
        <dbReference type="ARBA" id="ARBA00022729"/>
    </source>
</evidence>
<dbReference type="InterPro" id="IPR011250">
    <property type="entry name" value="OMP/PagP_B-barrel"/>
</dbReference>
<keyword evidence="7" id="KW-1185">Reference proteome</keyword>
<evidence type="ECO:0000313" key="5">
    <source>
        <dbReference type="EMBL" id="MFK8292421.1"/>
    </source>
</evidence>
<organism evidence="4 6">
    <name type="scientific">Capnocytophaga stomatis</name>
    <dbReference type="NCBI Taxonomy" id="1848904"/>
    <lineage>
        <taxon>Bacteria</taxon>
        <taxon>Pseudomonadati</taxon>
        <taxon>Bacteroidota</taxon>
        <taxon>Flavobacteriia</taxon>
        <taxon>Flavobacteriales</taxon>
        <taxon>Flavobacteriaceae</taxon>
        <taxon>Capnocytophaga</taxon>
    </lineage>
</organism>
<dbReference type="Proteomes" id="UP001622370">
    <property type="component" value="Unassembled WGS sequence"/>
</dbReference>
<keyword evidence="1 2" id="KW-0732">Signal</keyword>
<feature type="signal peptide" evidence="2">
    <location>
        <begin position="1"/>
        <end position="20"/>
    </location>
</feature>
<gene>
    <name evidence="5" type="ORF">ACI76L_01365</name>
    <name evidence="4" type="ORF">CGC58_01530</name>
</gene>
<reference evidence="5 7" key="1">
    <citation type="journal article" date="2016" name="Sci. Rep.">
        <title>Whole genome sequencing identifies a novel species of the genus Capnocytophaga isolated from dog and cat bite wounds in humans.</title>
        <authorList>
            <person name="Zangenah S."/>
            <person name="Abbasi N."/>
            <person name="Andersson A.F."/>
            <person name="Bergman P."/>
        </authorList>
    </citation>
    <scope>NUCLEOTIDE SEQUENCE [LARGE SCALE GENOMIC DNA]</scope>
    <source>
        <strain evidence="5 7">W5</strain>
    </source>
</reference>
<reference evidence="6" key="3">
    <citation type="submission" date="2017-06" db="EMBL/GenBank/DDBJ databases">
        <title>Capnocytophaga spp. assemblies.</title>
        <authorList>
            <person name="Gulvik C.A."/>
        </authorList>
    </citation>
    <scope>NUCLEOTIDE SEQUENCE [LARGE SCALE GENOMIC DNA]</scope>
    <source>
        <strain evidence="6">H2177</strain>
    </source>
</reference>
<dbReference type="EMBL" id="CP022387">
    <property type="protein sequence ID" value="ATA88532.1"/>
    <property type="molecule type" value="Genomic_DNA"/>
</dbReference>
<feature type="chain" id="PRO_5013055272" evidence="2">
    <location>
        <begin position="21"/>
        <end position="212"/>
    </location>
</feature>
<feature type="domain" description="Outer membrane protein beta-barrel" evidence="3">
    <location>
        <begin position="10"/>
        <end position="212"/>
    </location>
</feature>
<dbReference type="InterPro" id="IPR000758">
    <property type="entry name" value="Enterovir_OMP"/>
</dbReference>